<dbReference type="InterPro" id="IPR006840">
    <property type="entry name" value="ChaC"/>
</dbReference>
<evidence type="ECO:0000313" key="8">
    <source>
        <dbReference type="Proteomes" id="UP000792457"/>
    </source>
</evidence>
<dbReference type="CDD" id="cd06661">
    <property type="entry name" value="GGCT_like"/>
    <property type="match status" value="1"/>
</dbReference>
<dbReference type="PANTHER" id="PTHR12192:SF2">
    <property type="entry name" value="GLUTATHIONE-SPECIFIC GAMMA-GLUTAMYLCYCLOTRANSFERASE 2"/>
    <property type="match status" value="1"/>
</dbReference>
<name>A0A8K0K7T1_LADFU</name>
<dbReference type="InterPro" id="IPR013024">
    <property type="entry name" value="GGCT-like"/>
</dbReference>
<evidence type="ECO:0000256" key="4">
    <source>
        <dbReference type="ARBA" id="ARBA00043195"/>
    </source>
</evidence>
<evidence type="ECO:0000313" key="7">
    <source>
        <dbReference type="EMBL" id="KAG8229996.1"/>
    </source>
</evidence>
<dbReference type="GO" id="GO:0061928">
    <property type="term" value="F:glutathione specific gamma-glutamylcyclotransferase activity"/>
    <property type="evidence" value="ECO:0007669"/>
    <property type="project" value="UniProtKB-EC"/>
</dbReference>
<evidence type="ECO:0000256" key="1">
    <source>
        <dbReference type="ARBA" id="ARBA00009662"/>
    </source>
</evidence>
<dbReference type="PANTHER" id="PTHR12192">
    <property type="entry name" value="CATION TRANSPORT PROTEIN CHAC-RELATED"/>
    <property type="match status" value="1"/>
</dbReference>
<reference evidence="7" key="2">
    <citation type="submission" date="2017-10" db="EMBL/GenBank/DDBJ databases">
        <title>Ladona fulva Genome sequencing and assembly.</title>
        <authorList>
            <person name="Murali S."/>
            <person name="Richards S."/>
            <person name="Bandaranaike D."/>
            <person name="Bellair M."/>
            <person name="Blankenburg K."/>
            <person name="Chao H."/>
            <person name="Dinh H."/>
            <person name="Doddapaneni H."/>
            <person name="Dugan-Rocha S."/>
            <person name="Elkadiri S."/>
            <person name="Gnanaolivu R."/>
            <person name="Hernandez B."/>
            <person name="Skinner E."/>
            <person name="Javaid M."/>
            <person name="Lee S."/>
            <person name="Li M."/>
            <person name="Ming W."/>
            <person name="Munidasa M."/>
            <person name="Muniz J."/>
            <person name="Nguyen L."/>
            <person name="Hughes D."/>
            <person name="Osuji N."/>
            <person name="Pu L.-L."/>
            <person name="Puazo M."/>
            <person name="Qu C."/>
            <person name="Quiroz J."/>
            <person name="Raj R."/>
            <person name="Weissenberger G."/>
            <person name="Xin Y."/>
            <person name="Zou X."/>
            <person name="Han Y."/>
            <person name="Worley K."/>
            <person name="Muzny D."/>
            <person name="Gibbs R."/>
        </authorList>
    </citation>
    <scope>NUCLEOTIDE SEQUENCE</scope>
    <source>
        <strain evidence="7">Sampled in the wild</strain>
    </source>
</reference>
<dbReference type="GO" id="GO:0005737">
    <property type="term" value="C:cytoplasm"/>
    <property type="evidence" value="ECO:0007669"/>
    <property type="project" value="TreeGrafter"/>
</dbReference>
<comment type="caution">
    <text evidence="7">The sequence shown here is derived from an EMBL/GenBank/DDBJ whole genome shotgun (WGS) entry which is preliminary data.</text>
</comment>
<keyword evidence="3" id="KW-0456">Lyase</keyword>
<keyword evidence="8" id="KW-1185">Reference proteome</keyword>
<evidence type="ECO:0000256" key="6">
    <source>
        <dbReference type="ARBA" id="ARBA00048073"/>
    </source>
</evidence>
<comment type="similarity">
    <text evidence="1">Belongs to the gamma-glutamylcyclotransferase family. ChaC subfamily.</text>
</comment>
<dbReference type="OrthoDB" id="1933483at2759"/>
<proteinExistence type="inferred from homology"/>
<protein>
    <recommendedName>
        <fullName evidence="2">glutathione-specific gamma-glutamylcyclotransferase</fullName>
        <ecNumber evidence="2">4.3.2.7</ecNumber>
    </recommendedName>
    <alternativeName>
        <fullName evidence="4">Cation transport regulator-like protein 2</fullName>
    </alternativeName>
</protein>
<dbReference type="Gene3D" id="3.10.490.10">
    <property type="entry name" value="Gamma-glutamyl cyclotransferase-like"/>
    <property type="match status" value="1"/>
</dbReference>
<evidence type="ECO:0000256" key="2">
    <source>
        <dbReference type="ARBA" id="ARBA00012344"/>
    </source>
</evidence>
<evidence type="ECO:0000256" key="5">
    <source>
        <dbReference type="ARBA" id="ARBA00045227"/>
    </source>
</evidence>
<comment type="function">
    <text evidence="5">Catalyzes the cleavage of glutathione into 5-oxo-L-proline and a Cys-Gly dipeptide. Acts specifically on glutathione, but not on other gamma-glutamyl peptides.</text>
</comment>
<dbReference type="EMBL" id="KZ308457">
    <property type="protein sequence ID" value="KAG8229996.1"/>
    <property type="molecule type" value="Genomic_DNA"/>
</dbReference>
<comment type="catalytic activity">
    <reaction evidence="6">
        <text>glutathione = L-cysteinylglycine + 5-oxo-L-proline</text>
        <dbReference type="Rhea" id="RHEA:47724"/>
        <dbReference type="ChEBI" id="CHEBI:57925"/>
        <dbReference type="ChEBI" id="CHEBI:58402"/>
        <dbReference type="ChEBI" id="CHEBI:61694"/>
        <dbReference type="EC" id="4.3.2.7"/>
    </reaction>
</comment>
<accession>A0A8K0K7T1</accession>
<dbReference type="AlphaFoldDB" id="A0A8K0K7T1"/>
<dbReference type="Proteomes" id="UP000792457">
    <property type="component" value="Unassembled WGS sequence"/>
</dbReference>
<organism evidence="7 8">
    <name type="scientific">Ladona fulva</name>
    <name type="common">Scarce chaser dragonfly</name>
    <name type="synonym">Libellula fulva</name>
    <dbReference type="NCBI Taxonomy" id="123851"/>
    <lineage>
        <taxon>Eukaryota</taxon>
        <taxon>Metazoa</taxon>
        <taxon>Ecdysozoa</taxon>
        <taxon>Arthropoda</taxon>
        <taxon>Hexapoda</taxon>
        <taxon>Insecta</taxon>
        <taxon>Pterygota</taxon>
        <taxon>Palaeoptera</taxon>
        <taxon>Odonata</taxon>
        <taxon>Epiprocta</taxon>
        <taxon>Anisoptera</taxon>
        <taxon>Libelluloidea</taxon>
        <taxon>Libellulidae</taxon>
        <taxon>Ladona</taxon>
    </lineage>
</organism>
<dbReference type="GO" id="GO:0006751">
    <property type="term" value="P:glutathione catabolic process"/>
    <property type="evidence" value="ECO:0007669"/>
    <property type="project" value="InterPro"/>
</dbReference>
<dbReference type="Pfam" id="PF04752">
    <property type="entry name" value="ChaC"/>
    <property type="match status" value="1"/>
</dbReference>
<dbReference type="EC" id="4.3.2.7" evidence="2"/>
<sequence>MKCGFLVTDPLFGKLIFRMRRNCLVSLLATYEGSGSRVKIIGEFLEELSFPGRVVTLVPTEDPEAKVWGVAYKINDELAPTVASHLDFREKDGYEKKTVTFYPMPGPANEDTSLNVNDLKPFTLSVYIATRNNKFYAGEADINEIARQIYGAVGPSGTNKEYLLKLAEATRSLYPQCIDHHLFELERKVLDLEKMRK</sequence>
<evidence type="ECO:0000256" key="3">
    <source>
        <dbReference type="ARBA" id="ARBA00023239"/>
    </source>
</evidence>
<reference evidence="7" key="1">
    <citation type="submission" date="2013-04" db="EMBL/GenBank/DDBJ databases">
        <authorList>
            <person name="Qu J."/>
            <person name="Murali S.C."/>
            <person name="Bandaranaike D."/>
            <person name="Bellair M."/>
            <person name="Blankenburg K."/>
            <person name="Chao H."/>
            <person name="Dinh H."/>
            <person name="Doddapaneni H."/>
            <person name="Downs B."/>
            <person name="Dugan-Rocha S."/>
            <person name="Elkadiri S."/>
            <person name="Gnanaolivu R.D."/>
            <person name="Hernandez B."/>
            <person name="Javaid M."/>
            <person name="Jayaseelan J.C."/>
            <person name="Lee S."/>
            <person name="Li M."/>
            <person name="Ming W."/>
            <person name="Munidasa M."/>
            <person name="Muniz J."/>
            <person name="Nguyen L."/>
            <person name="Ongeri F."/>
            <person name="Osuji N."/>
            <person name="Pu L.-L."/>
            <person name="Puazo M."/>
            <person name="Qu C."/>
            <person name="Quiroz J."/>
            <person name="Raj R."/>
            <person name="Weissenberger G."/>
            <person name="Xin Y."/>
            <person name="Zou X."/>
            <person name="Han Y."/>
            <person name="Richards S."/>
            <person name="Worley K."/>
            <person name="Muzny D."/>
            <person name="Gibbs R."/>
        </authorList>
    </citation>
    <scope>NUCLEOTIDE SEQUENCE</scope>
    <source>
        <strain evidence="7">Sampled in the wild</strain>
    </source>
</reference>
<gene>
    <name evidence="7" type="ORF">J437_LFUL012272</name>
</gene>